<dbReference type="Proteomes" id="UP001161017">
    <property type="component" value="Unassembled WGS sequence"/>
</dbReference>
<proteinExistence type="inferred from homology"/>
<evidence type="ECO:0000256" key="3">
    <source>
        <dbReference type="ARBA" id="ARBA00022840"/>
    </source>
</evidence>
<dbReference type="Gene3D" id="3.40.50.10420">
    <property type="entry name" value="NagB/RpiA/CoA transferase-like"/>
    <property type="match status" value="1"/>
</dbReference>
<evidence type="ECO:0000256" key="6">
    <source>
        <dbReference type="PIRSR" id="PIRSR006806-1"/>
    </source>
</evidence>
<dbReference type="Pfam" id="PF01812">
    <property type="entry name" value="5-FTHF_cyc-lig"/>
    <property type="match status" value="1"/>
</dbReference>
<dbReference type="EC" id="6.3.3.2" evidence="5"/>
<evidence type="ECO:0000256" key="5">
    <source>
        <dbReference type="ARBA" id="ARBA00038966"/>
    </source>
</evidence>
<keyword evidence="3 6" id="KW-0067">ATP-binding</keyword>
<reference evidence="7" key="1">
    <citation type="journal article" date="2023" name="Genome Biol. Evol.">
        <title>First Whole Genome Sequence and Flow Cytometry Genome Size Data for the Lichen-Forming Fungus Ramalina farinacea (Ascomycota).</title>
        <authorList>
            <person name="Llewellyn T."/>
            <person name="Mian S."/>
            <person name="Hill R."/>
            <person name="Leitch I.J."/>
            <person name="Gaya E."/>
        </authorList>
    </citation>
    <scope>NUCLEOTIDE SEQUENCE</scope>
    <source>
        <strain evidence="7">LIQ254RAFAR</strain>
    </source>
</reference>
<evidence type="ECO:0000256" key="4">
    <source>
        <dbReference type="ARBA" id="ARBA00036539"/>
    </source>
</evidence>
<dbReference type="GO" id="GO:0005524">
    <property type="term" value="F:ATP binding"/>
    <property type="evidence" value="ECO:0007669"/>
    <property type="project" value="UniProtKB-KW"/>
</dbReference>
<organism evidence="7 8">
    <name type="scientific">Ramalina farinacea</name>
    <dbReference type="NCBI Taxonomy" id="258253"/>
    <lineage>
        <taxon>Eukaryota</taxon>
        <taxon>Fungi</taxon>
        <taxon>Dikarya</taxon>
        <taxon>Ascomycota</taxon>
        <taxon>Pezizomycotina</taxon>
        <taxon>Lecanoromycetes</taxon>
        <taxon>OSLEUM clade</taxon>
        <taxon>Lecanoromycetidae</taxon>
        <taxon>Lecanorales</taxon>
        <taxon>Lecanorineae</taxon>
        <taxon>Ramalinaceae</taxon>
        <taxon>Ramalina</taxon>
    </lineage>
</organism>
<evidence type="ECO:0000313" key="7">
    <source>
        <dbReference type="EMBL" id="MDI1488783.1"/>
    </source>
</evidence>
<dbReference type="PANTHER" id="PTHR23407:SF1">
    <property type="entry name" value="5-FORMYLTETRAHYDROFOLATE CYCLO-LIGASE"/>
    <property type="match status" value="1"/>
</dbReference>
<protein>
    <recommendedName>
        <fullName evidence="5">5-formyltetrahydrofolate cyclo-ligase</fullName>
        <ecNumber evidence="5">6.3.3.2</ecNumber>
    </recommendedName>
</protein>
<evidence type="ECO:0000256" key="1">
    <source>
        <dbReference type="ARBA" id="ARBA00010638"/>
    </source>
</evidence>
<accession>A0AA43QQ51</accession>
<dbReference type="GO" id="GO:0005739">
    <property type="term" value="C:mitochondrion"/>
    <property type="evidence" value="ECO:0007669"/>
    <property type="project" value="TreeGrafter"/>
</dbReference>
<evidence type="ECO:0000256" key="2">
    <source>
        <dbReference type="ARBA" id="ARBA00022741"/>
    </source>
</evidence>
<comment type="caution">
    <text evidence="7">The sequence shown here is derived from an EMBL/GenBank/DDBJ whole genome shotgun (WGS) entry which is preliminary data.</text>
</comment>
<name>A0AA43QQ51_9LECA</name>
<dbReference type="GO" id="GO:0035999">
    <property type="term" value="P:tetrahydrofolate interconversion"/>
    <property type="evidence" value="ECO:0007669"/>
    <property type="project" value="TreeGrafter"/>
</dbReference>
<dbReference type="GO" id="GO:0030272">
    <property type="term" value="F:5-formyltetrahydrofolate cyclo-ligase activity"/>
    <property type="evidence" value="ECO:0007669"/>
    <property type="project" value="UniProtKB-EC"/>
</dbReference>
<sequence length="231" mass="24886">MRQKTSLVTPDSIARQSATIASSILSSDRYKDASAISVYLSMPKGEVVTKAIASDALAKGKTVYVPFLRAGTKSGLTSKHMDMVSLHSQDDLERCEGNRDKWGIPSIDNSSSIGRKSLLASPETLLDIVLMPGLAFDLNCKRLGHGKGFYDGFLAEYAAARRDKSSKAMPYLSNPDHPQPALGALSDCDIVGMALVEQVLPQGENIPVDDNDWLLDALAVGDGSFVVREKQ</sequence>
<dbReference type="InterPro" id="IPR037171">
    <property type="entry name" value="NagB/RpiA_transferase-like"/>
</dbReference>
<dbReference type="EMBL" id="JAPUFD010000008">
    <property type="protein sequence ID" value="MDI1488783.1"/>
    <property type="molecule type" value="Genomic_DNA"/>
</dbReference>
<keyword evidence="2 6" id="KW-0547">Nucleotide-binding</keyword>
<evidence type="ECO:0000313" key="8">
    <source>
        <dbReference type="Proteomes" id="UP001161017"/>
    </source>
</evidence>
<dbReference type="InterPro" id="IPR024185">
    <property type="entry name" value="FTHF_cligase-like_sf"/>
</dbReference>
<keyword evidence="8" id="KW-1185">Reference proteome</keyword>
<dbReference type="SUPFAM" id="SSF100950">
    <property type="entry name" value="NagB/RpiA/CoA transferase-like"/>
    <property type="match status" value="1"/>
</dbReference>
<gene>
    <name evidence="7" type="ORF">OHK93_008059</name>
</gene>
<dbReference type="AlphaFoldDB" id="A0AA43QQ51"/>
<feature type="binding site" evidence="6">
    <location>
        <begin position="142"/>
        <end position="150"/>
    </location>
    <ligand>
        <name>ATP</name>
        <dbReference type="ChEBI" id="CHEBI:30616"/>
    </ligand>
</feature>
<dbReference type="GO" id="GO:0009396">
    <property type="term" value="P:folic acid-containing compound biosynthetic process"/>
    <property type="evidence" value="ECO:0007669"/>
    <property type="project" value="TreeGrafter"/>
</dbReference>
<dbReference type="InterPro" id="IPR002698">
    <property type="entry name" value="FTHF_cligase"/>
</dbReference>
<comment type="similarity">
    <text evidence="1">Belongs to the 5-formyltetrahydrofolate cyclo-ligase family.</text>
</comment>
<comment type="catalytic activity">
    <reaction evidence="4">
        <text>(6S)-5-formyl-5,6,7,8-tetrahydrofolate + ATP = (6R)-5,10-methenyltetrahydrofolate + ADP + phosphate</text>
        <dbReference type="Rhea" id="RHEA:10488"/>
        <dbReference type="ChEBI" id="CHEBI:30616"/>
        <dbReference type="ChEBI" id="CHEBI:43474"/>
        <dbReference type="ChEBI" id="CHEBI:57455"/>
        <dbReference type="ChEBI" id="CHEBI:57457"/>
        <dbReference type="ChEBI" id="CHEBI:456216"/>
        <dbReference type="EC" id="6.3.3.2"/>
    </reaction>
</comment>
<dbReference type="PANTHER" id="PTHR23407">
    <property type="entry name" value="ATPASE INHIBITOR/5-FORMYLTETRAHYDROFOLATE CYCLO-LIGASE"/>
    <property type="match status" value="1"/>
</dbReference>
<feature type="binding site" evidence="6">
    <location>
        <position position="46"/>
    </location>
    <ligand>
        <name>substrate</name>
    </ligand>
</feature>
<feature type="binding site" evidence="6">
    <location>
        <position position="40"/>
    </location>
    <ligand>
        <name>substrate</name>
    </ligand>
</feature>